<proteinExistence type="predicted"/>
<organism evidence="2 3">
    <name type="scientific">Acorus calamus</name>
    <name type="common">Sweet flag</name>
    <dbReference type="NCBI Taxonomy" id="4465"/>
    <lineage>
        <taxon>Eukaryota</taxon>
        <taxon>Viridiplantae</taxon>
        <taxon>Streptophyta</taxon>
        <taxon>Embryophyta</taxon>
        <taxon>Tracheophyta</taxon>
        <taxon>Spermatophyta</taxon>
        <taxon>Magnoliopsida</taxon>
        <taxon>Liliopsida</taxon>
        <taxon>Acoraceae</taxon>
        <taxon>Acorus</taxon>
    </lineage>
</organism>
<name>A0AAV9D5F7_ACOCL</name>
<comment type="caution">
    <text evidence="2">The sequence shown here is derived from an EMBL/GenBank/DDBJ whole genome shotgun (WGS) entry which is preliminary data.</text>
</comment>
<feature type="compositionally biased region" description="Polar residues" evidence="1">
    <location>
        <begin position="13"/>
        <end position="26"/>
    </location>
</feature>
<dbReference type="EMBL" id="JAUJYO010000015">
    <property type="protein sequence ID" value="KAK1296796.1"/>
    <property type="molecule type" value="Genomic_DNA"/>
</dbReference>
<gene>
    <name evidence="2" type="ORF">QJS10_CPB15g01129</name>
</gene>
<feature type="region of interest" description="Disordered" evidence="1">
    <location>
        <begin position="1"/>
        <end position="26"/>
    </location>
</feature>
<dbReference type="Proteomes" id="UP001180020">
    <property type="component" value="Unassembled WGS sequence"/>
</dbReference>
<evidence type="ECO:0000313" key="3">
    <source>
        <dbReference type="Proteomes" id="UP001180020"/>
    </source>
</evidence>
<evidence type="ECO:0000256" key="1">
    <source>
        <dbReference type="SAM" id="MobiDB-lite"/>
    </source>
</evidence>
<reference evidence="2" key="1">
    <citation type="journal article" date="2023" name="Nat. Commun.">
        <title>Diploid and tetraploid genomes of Acorus and the evolution of monocots.</title>
        <authorList>
            <person name="Ma L."/>
            <person name="Liu K.W."/>
            <person name="Li Z."/>
            <person name="Hsiao Y.Y."/>
            <person name="Qi Y."/>
            <person name="Fu T."/>
            <person name="Tang G.D."/>
            <person name="Zhang D."/>
            <person name="Sun W.H."/>
            <person name="Liu D.K."/>
            <person name="Li Y."/>
            <person name="Chen G.Z."/>
            <person name="Liu X.D."/>
            <person name="Liao X.Y."/>
            <person name="Jiang Y.T."/>
            <person name="Yu X."/>
            <person name="Hao Y."/>
            <person name="Huang J."/>
            <person name="Zhao X.W."/>
            <person name="Ke S."/>
            <person name="Chen Y.Y."/>
            <person name="Wu W.L."/>
            <person name="Hsu J.L."/>
            <person name="Lin Y.F."/>
            <person name="Huang M.D."/>
            <person name="Li C.Y."/>
            <person name="Huang L."/>
            <person name="Wang Z.W."/>
            <person name="Zhao X."/>
            <person name="Zhong W.Y."/>
            <person name="Peng D.H."/>
            <person name="Ahmad S."/>
            <person name="Lan S."/>
            <person name="Zhang J.S."/>
            <person name="Tsai W.C."/>
            <person name="Van de Peer Y."/>
            <person name="Liu Z.J."/>
        </authorList>
    </citation>
    <scope>NUCLEOTIDE SEQUENCE</scope>
    <source>
        <strain evidence="2">CP</strain>
    </source>
</reference>
<feature type="region of interest" description="Disordered" evidence="1">
    <location>
        <begin position="68"/>
        <end position="107"/>
    </location>
</feature>
<dbReference type="AlphaFoldDB" id="A0AAV9D5F7"/>
<keyword evidence="3" id="KW-1185">Reference proteome</keyword>
<feature type="compositionally biased region" description="Polar residues" evidence="1">
    <location>
        <begin position="78"/>
        <end position="90"/>
    </location>
</feature>
<evidence type="ECO:0000313" key="2">
    <source>
        <dbReference type="EMBL" id="KAK1296796.1"/>
    </source>
</evidence>
<protein>
    <submittedName>
        <fullName evidence="2">Uncharacterized protein</fullName>
    </submittedName>
</protein>
<sequence>MSAISPTLHIYSSLPNSENSKTQSLTFLSKRPTSTMEFIKSIGNKIKDEIQEVAQQLNYELQKKLNHESNEIHERAPPNNSYMTLPVNTVQQGGGRGQKGQQESQSK</sequence>
<reference evidence="2" key="2">
    <citation type="submission" date="2023-06" db="EMBL/GenBank/DDBJ databases">
        <authorList>
            <person name="Ma L."/>
            <person name="Liu K.-W."/>
            <person name="Li Z."/>
            <person name="Hsiao Y.-Y."/>
            <person name="Qi Y."/>
            <person name="Fu T."/>
            <person name="Tang G."/>
            <person name="Zhang D."/>
            <person name="Sun W.-H."/>
            <person name="Liu D.-K."/>
            <person name="Li Y."/>
            <person name="Chen G.-Z."/>
            <person name="Liu X.-D."/>
            <person name="Liao X.-Y."/>
            <person name="Jiang Y.-T."/>
            <person name="Yu X."/>
            <person name="Hao Y."/>
            <person name="Huang J."/>
            <person name="Zhao X.-W."/>
            <person name="Ke S."/>
            <person name="Chen Y.-Y."/>
            <person name="Wu W.-L."/>
            <person name="Hsu J.-L."/>
            <person name="Lin Y.-F."/>
            <person name="Huang M.-D."/>
            <person name="Li C.-Y."/>
            <person name="Huang L."/>
            <person name="Wang Z.-W."/>
            <person name="Zhao X."/>
            <person name="Zhong W.-Y."/>
            <person name="Peng D.-H."/>
            <person name="Ahmad S."/>
            <person name="Lan S."/>
            <person name="Zhang J.-S."/>
            <person name="Tsai W.-C."/>
            <person name="Van De Peer Y."/>
            <person name="Liu Z.-J."/>
        </authorList>
    </citation>
    <scope>NUCLEOTIDE SEQUENCE</scope>
    <source>
        <strain evidence="2">CP</strain>
        <tissue evidence="2">Leaves</tissue>
    </source>
</reference>
<accession>A0AAV9D5F7</accession>